<dbReference type="AlphaFoldDB" id="A0A3E2GY82"/>
<dbReference type="Proteomes" id="UP000258309">
    <property type="component" value="Unassembled WGS sequence"/>
</dbReference>
<comment type="caution">
    <text evidence="2">The sequence shown here is derived from an EMBL/GenBank/DDBJ whole genome shotgun (WGS) entry which is preliminary data.</text>
</comment>
<gene>
    <name evidence="2" type="ORF">B7463_g10266</name>
</gene>
<dbReference type="OrthoDB" id="414698at2759"/>
<organism evidence="2 3">
    <name type="scientific">Scytalidium lignicola</name>
    <name type="common">Hyphomycete</name>
    <dbReference type="NCBI Taxonomy" id="5539"/>
    <lineage>
        <taxon>Eukaryota</taxon>
        <taxon>Fungi</taxon>
        <taxon>Dikarya</taxon>
        <taxon>Ascomycota</taxon>
        <taxon>Pezizomycotina</taxon>
        <taxon>Leotiomycetes</taxon>
        <taxon>Leotiomycetes incertae sedis</taxon>
        <taxon>Scytalidium</taxon>
    </lineage>
</organism>
<dbReference type="Pfam" id="PF06041">
    <property type="entry name" value="DUF924"/>
    <property type="match status" value="1"/>
</dbReference>
<feature type="transmembrane region" description="Helical" evidence="1">
    <location>
        <begin position="231"/>
        <end position="250"/>
    </location>
</feature>
<dbReference type="OMA" id="HRICYSA"/>
<keyword evidence="1" id="KW-0472">Membrane</keyword>
<sequence>MLFLPPPESKLFPEQALGLQLLIDQAPRLLFQGVNSRWVGGYFDIISLDLAKRFASMPDTLKAYNLNRWAGGVGATFGFWAVARFWFLAPLVYSESLATHDLADELIESTRLDIEKFAGKTDPYRSSKKELMKNVYGFPTIIKAGFPQKPDLKMEEFLFWLAMLLDLHYPIINVYDRYPYRNASLGRESTQEEKEWLDATDHFGEEGEEAAKKIRGCVGWTMDTIDRWQTLMFNLIVNLYVTLSLVFYALQKRLKLSIFLTLLR</sequence>
<proteinExistence type="predicted"/>
<reference evidence="2 3" key="1">
    <citation type="submission" date="2018-05" db="EMBL/GenBank/DDBJ databases">
        <title>Draft genome sequence of Scytalidium lignicola DSM 105466, a ubiquitous saprotrophic fungus.</title>
        <authorList>
            <person name="Buettner E."/>
            <person name="Gebauer A.M."/>
            <person name="Hofrichter M."/>
            <person name="Liers C."/>
            <person name="Kellner H."/>
        </authorList>
    </citation>
    <scope>NUCLEOTIDE SEQUENCE [LARGE SCALE GENOMIC DNA]</scope>
    <source>
        <strain evidence="2 3">DSM 105466</strain>
    </source>
</reference>
<protein>
    <submittedName>
        <fullName evidence="2">Uncharacterized protein</fullName>
    </submittedName>
</protein>
<accession>A0A3E2GY82</accession>
<dbReference type="SUPFAM" id="SSF48452">
    <property type="entry name" value="TPR-like"/>
    <property type="match status" value="1"/>
</dbReference>
<dbReference type="EMBL" id="NCSJ02000287">
    <property type="protein sequence ID" value="RFU26061.1"/>
    <property type="molecule type" value="Genomic_DNA"/>
</dbReference>
<keyword evidence="1" id="KW-1133">Transmembrane helix</keyword>
<dbReference type="InterPro" id="IPR011990">
    <property type="entry name" value="TPR-like_helical_dom_sf"/>
</dbReference>
<evidence type="ECO:0000313" key="3">
    <source>
        <dbReference type="Proteomes" id="UP000258309"/>
    </source>
</evidence>
<feature type="non-terminal residue" evidence="2">
    <location>
        <position position="264"/>
    </location>
</feature>
<evidence type="ECO:0000256" key="1">
    <source>
        <dbReference type="SAM" id="Phobius"/>
    </source>
</evidence>
<dbReference type="InterPro" id="IPR010323">
    <property type="entry name" value="DUF924"/>
</dbReference>
<evidence type="ECO:0000313" key="2">
    <source>
        <dbReference type="EMBL" id="RFU26061.1"/>
    </source>
</evidence>
<dbReference type="Gene3D" id="1.25.40.10">
    <property type="entry name" value="Tetratricopeptide repeat domain"/>
    <property type="match status" value="1"/>
</dbReference>
<keyword evidence="1" id="KW-0812">Transmembrane</keyword>
<feature type="non-terminal residue" evidence="2">
    <location>
        <position position="1"/>
    </location>
</feature>
<name>A0A3E2GY82_SCYLI</name>
<keyword evidence="3" id="KW-1185">Reference proteome</keyword>